<dbReference type="PANTHER" id="PTHR11005">
    <property type="entry name" value="LYSOSOMAL ACID LIPASE-RELATED"/>
    <property type="match status" value="1"/>
</dbReference>
<protein>
    <submittedName>
        <fullName evidence="5">Lipase</fullName>
        <ecNumber evidence="5">3.1.1.3</ecNumber>
    </submittedName>
</protein>
<dbReference type="AlphaFoldDB" id="A0A0K1EMN1"/>
<keyword evidence="5" id="KW-0378">Hydrolase</keyword>
<evidence type="ECO:0000256" key="1">
    <source>
        <dbReference type="ARBA" id="ARBA00022963"/>
    </source>
</evidence>
<feature type="transmembrane region" description="Helical" evidence="3">
    <location>
        <begin position="20"/>
        <end position="38"/>
    </location>
</feature>
<keyword evidence="3" id="KW-0472">Membrane</keyword>
<dbReference type="KEGG" id="ccro:CMC5_063370"/>
<name>A0A0K1EMN1_CHOCO</name>
<dbReference type="EMBL" id="CP012159">
    <property type="protein sequence ID" value="AKT42114.1"/>
    <property type="molecule type" value="Genomic_DNA"/>
</dbReference>
<keyword evidence="3" id="KW-0812">Transmembrane</keyword>
<dbReference type="STRING" id="52.CMC5_063370"/>
<gene>
    <name evidence="5" type="ORF">CMC5_063370</name>
</gene>
<dbReference type="GO" id="GO:0004806">
    <property type="term" value="F:triacylglycerol lipase activity"/>
    <property type="evidence" value="ECO:0007669"/>
    <property type="project" value="UniProtKB-EC"/>
</dbReference>
<dbReference type="InterPro" id="IPR029058">
    <property type="entry name" value="AB_hydrolase_fold"/>
</dbReference>
<organism evidence="5 6">
    <name type="scientific">Chondromyces crocatus</name>
    <dbReference type="NCBI Taxonomy" id="52"/>
    <lineage>
        <taxon>Bacteria</taxon>
        <taxon>Pseudomonadati</taxon>
        <taxon>Myxococcota</taxon>
        <taxon>Polyangia</taxon>
        <taxon>Polyangiales</taxon>
        <taxon>Polyangiaceae</taxon>
        <taxon>Chondromyces</taxon>
    </lineage>
</organism>
<reference evidence="5 6" key="1">
    <citation type="submission" date="2015-07" db="EMBL/GenBank/DDBJ databases">
        <title>Genome analysis of myxobacterium Chondromyces crocatus Cm c5 reveals a high potential for natural compound synthesis and the genetic basis for the loss of fruiting body formation.</title>
        <authorList>
            <person name="Zaburannyi N."/>
            <person name="Bunk B."/>
            <person name="Maier J."/>
            <person name="Overmann J."/>
            <person name="Mueller R."/>
        </authorList>
    </citation>
    <scope>NUCLEOTIDE SEQUENCE [LARGE SCALE GENOMIC DNA]</scope>
    <source>
        <strain evidence="5 6">Cm c5</strain>
    </source>
</reference>
<evidence type="ECO:0000313" key="5">
    <source>
        <dbReference type="EMBL" id="AKT42114.1"/>
    </source>
</evidence>
<dbReference type="Pfam" id="PF00561">
    <property type="entry name" value="Abhydrolase_1"/>
    <property type="match status" value="1"/>
</dbReference>
<keyword evidence="2" id="KW-0443">Lipid metabolism</keyword>
<accession>A0A0K1EMN1</accession>
<dbReference type="Gene3D" id="3.40.50.1820">
    <property type="entry name" value="alpha/beta hydrolase"/>
    <property type="match status" value="1"/>
</dbReference>
<sequence>MTRGSNFVVLMTNWPLTTYLLLALGAAVVAILATWAHFRFWTARLSLALDYDVEDVLPTPDGAHIELRRVPRPAERAEAVEAAGLPPVLLVHGLGANHRNQDLHPDWSLARHLAALGRDVWLVTLRSGRLTGWLERRRARFGAMVKHDVPMAVDAILGRTGKPKLDYVGFSMGGMLLYAALGRTVAAEKVRRVVIIGSPGQVRSPTSLVKLIPRGFVPTVPVRSLAQGFAFASEWARTPLHGAFANPRNMAPGVTRLILMNLVRDIPSTLQADFLSWAAGDGEIRVDGERALDGLAGIGIPVLFFAGSADRVAPERAVRHAFEAWGRDRPETPKRMIVLGRDFGQKEDYGHGDLAVGAHVAAEIFEPVARFLGPEEQPEAAGAEAGAEAVEEVLAREPVQAESAEE</sequence>
<proteinExistence type="predicted"/>
<feature type="domain" description="AB hydrolase-1" evidence="4">
    <location>
        <begin position="86"/>
        <end position="321"/>
    </location>
</feature>
<evidence type="ECO:0000256" key="3">
    <source>
        <dbReference type="SAM" id="Phobius"/>
    </source>
</evidence>
<evidence type="ECO:0000313" key="6">
    <source>
        <dbReference type="Proteomes" id="UP000067626"/>
    </source>
</evidence>
<evidence type="ECO:0000256" key="2">
    <source>
        <dbReference type="ARBA" id="ARBA00023098"/>
    </source>
</evidence>
<keyword evidence="1" id="KW-0442">Lipid degradation</keyword>
<dbReference type="Proteomes" id="UP000067626">
    <property type="component" value="Chromosome"/>
</dbReference>
<keyword evidence="3" id="KW-1133">Transmembrane helix</keyword>
<dbReference type="InterPro" id="IPR000073">
    <property type="entry name" value="AB_hydrolase_1"/>
</dbReference>
<dbReference type="EC" id="3.1.1.3" evidence="5"/>
<dbReference type="GO" id="GO:0016042">
    <property type="term" value="P:lipid catabolic process"/>
    <property type="evidence" value="ECO:0007669"/>
    <property type="project" value="UniProtKB-KW"/>
</dbReference>
<dbReference type="SUPFAM" id="SSF53474">
    <property type="entry name" value="alpha/beta-Hydrolases"/>
    <property type="match status" value="1"/>
</dbReference>
<keyword evidence="6" id="KW-1185">Reference proteome</keyword>
<evidence type="ECO:0000259" key="4">
    <source>
        <dbReference type="Pfam" id="PF00561"/>
    </source>
</evidence>